<sequence length="304" mass="34789">MNVFYRYINKYYKILAKTIFCFLLILVPTSDKTNAENILTLPIKIINYHNRLVEQKNNPEQQVIPIPLPTKQEYPSNTNNKIIDQNTLLAKKYFVDKNSLYSSMYLSKKIPLPNKCLLFPPYNNSLHLNNCIENKSSNSSKKNISHTRKIPKYKKNNPKKSGNIAPAFKVKNNQNKSEGYLWPVKGNIVNFVKNNNGIDVLVPPNTPIRAAKDGIVIYVGNDLIELGDMILIRHDNEMVTVYSHINTPYVQKGQKVSRGHTIGISRISDDKKISKVHFELRQNAIAVDPIAFLEKTSYTQKSDQ</sequence>
<dbReference type="RefSeq" id="WP_103846754.1">
    <property type="nucleotide sequence ID" value="NZ_PKRU02000009.1"/>
</dbReference>
<evidence type="ECO:0000313" key="3">
    <source>
        <dbReference type="EMBL" id="RPD37484.1"/>
    </source>
</evidence>
<evidence type="ECO:0000313" key="4">
    <source>
        <dbReference type="Proteomes" id="UP000236895"/>
    </source>
</evidence>
<dbReference type="GO" id="GO:0004222">
    <property type="term" value="F:metalloendopeptidase activity"/>
    <property type="evidence" value="ECO:0007669"/>
    <property type="project" value="TreeGrafter"/>
</dbReference>
<accession>A0A3R7QMU7</accession>
<feature type="domain" description="M23ase beta-sheet core" evidence="2">
    <location>
        <begin position="194"/>
        <end position="289"/>
    </location>
</feature>
<dbReference type="SUPFAM" id="SSF51261">
    <property type="entry name" value="Duplicated hybrid motif"/>
    <property type="match status" value="1"/>
</dbReference>
<dbReference type="CDD" id="cd12797">
    <property type="entry name" value="M23_peptidase"/>
    <property type="match status" value="1"/>
</dbReference>
<dbReference type="PANTHER" id="PTHR21666">
    <property type="entry name" value="PEPTIDASE-RELATED"/>
    <property type="match status" value="1"/>
</dbReference>
<organism evidence="3 4">
    <name type="scientific">Candidatus Liberibacter solanacearum</name>
    <dbReference type="NCBI Taxonomy" id="556287"/>
    <lineage>
        <taxon>Bacteria</taxon>
        <taxon>Pseudomonadati</taxon>
        <taxon>Pseudomonadota</taxon>
        <taxon>Alphaproteobacteria</taxon>
        <taxon>Hyphomicrobiales</taxon>
        <taxon>Rhizobiaceae</taxon>
        <taxon>Liberibacter</taxon>
    </lineage>
</organism>
<dbReference type="EMBL" id="PKRU02000009">
    <property type="protein sequence ID" value="RPD37484.1"/>
    <property type="molecule type" value="Genomic_DNA"/>
</dbReference>
<protein>
    <submittedName>
        <fullName evidence="3">M23 family metallopeptidase</fullName>
    </submittedName>
</protein>
<dbReference type="PANTHER" id="PTHR21666:SF270">
    <property type="entry name" value="MUREIN HYDROLASE ACTIVATOR ENVC"/>
    <property type="match status" value="1"/>
</dbReference>
<dbReference type="AlphaFoldDB" id="A0A3R7QMU7"/>
<dbReference type="InterPro" id="IPR011055">
    <property type="entry name" value="Dup_hybrid_motif"/>
</dbReference>
<gene>
    <name evidence="3" type="ORF">C0030_002210</name>
</gene>
<dbReference type="Proteomes" id="UP000236895">
    <property type="component" value="Unassembled WGS sequence"/>
</dbReference>
<reference evidence="3 4" key="1">
    <citation type="submission" date="2018-11" db="EMBL/GenBank/DDBJ databases">
        <title>Genome Analysis of Haplotype D of Candidatus Liberibacter Solanacearum.</title>
        <authorList>
            <person name="Katsir L."/>
            <person name="Ruan Z."/>
            <person name="Santos Garcia D."/>
            <person name="Piasezky A."/>
            <person name="Jiang J."/>
            <person name="Sela N."/>
            <person name="Freilich S."/>
            <person name="Bahar O."/>
        </authorList>
    </citation>
    <scope>NUCLEOTIDE SEQUENCE [LARGE SCALE GENOMIC DNA]</scope>
    <source>
        <strain evidence="4">haplotype D1</strain>
    </source>
</reference>
<feature type="region of interest" description="Disordered" evidence="1">
    <location>
        <begin position="137"/>
        <end position="165"/>
    </location>
</feature>
<proteinExistence type="predicted"/>
<dbReference type="Gene3D" id="2.70.70.10">
    <property type="entry name" value="Glucose Permease (Domain IIA)"/>
    <property type="match status" value="1"/>
</dbReference>
<evidence type="ECO:0000256" key="1">
    <source>
        <dbReference type="SAM" id="MobiDB-lite"/>
    </source>
</evidence>
<evidence type="ECO:0000259" key="2">
    <source>
        <dbReference type="Pfam" id="PF01551"/>
    </source>
</evidence>
<dbReference type="InterPro" id="IPR050570">
    <property type="entry name" value="Cell_wall_metabolism_enzyme"/>
</dbReference>
<dbReference type="Pfam" id="PF01551">
    <property type="entry name" value="Peptidase_M23"/>
    <property type="match status" value="1"/>
</dbReference>
<comment type="caution">
    <text evidence="3">The sequence shown here is derived from an EMBL/GenBank/DDBJ whole genome shotgun (WGS) entry which is preliminary data.</text>
</comment>
<name>A0A3R7QMU7_9HYPH</name>
<dbReference type="InterPro" id="IPR016047">
    <property type="entry name" value="M23ase_b-sheet_dom"/>
</dbReference>
<feature type="compositionally biased region" description="Basic residues" evidence="1">
    <location>
        <begin position="143"/>
        <end position="158"/>
    </location>
</feature>